<evidence type="ECO:0000313" key="2">
    <source>
        <dbReference type="Proteomes" id="UP000257109"/>
    </source>
</evidence>
<organism evidence="1 2">
    <name type="scientific">Mucuna pruriens</name>
    <name type="common">Velvet bean</name>
    <name type="synonym">Dolichos pruriens</name>
    <dbReference type="NCBI Taxonomy" id="157652"/>
    <lineage>
        <taxon>Eukaryota</taxon>
        <taxon>Viridiplantae</taxon>
        <taxon>Streptophyta</taxon>
        <taxon>Embryophyta</taxon>
        <taxon>Tracheophyta</taxon>
        <taxon>Spermatophyta</taxon>
        <taxon>Magnoliopsida</taxon>
        <taxon>eudicotyledons</taxon>
        <taxon>Gunneridae</taxon>
        <taxon>Pentapetalae</taxon>
        <taxon>rosids</taxon>
        <taxon>fabids</taxon>
        <taxon>Fabales</taxon>
        <taxon>Fabaceae</taxon>
        <taxon>Papilionoideae</taxon>
        <taxon>50 kb inversion clade</taxon>
        <taxon>NPAAA clade</taxon>
        <taxon>indigoferoid/millettioid clade</taxon>
        <taxon>Phaseoleae</taxon>
        <taxon>Mucuna</taxon>
    </lineage>
</organism>
<dbReference type="EMBL" id="QJKJ01002338">
    <property type="protein sequence ID" value="RDY03279.1"/>
    <property type="molecule type" value="Genomic_DNA"/>
</dbReference>
<keyword evidence="2" id="KW-1185">Reference proteome</keyword>
<protein>
    <submittedName>
        <fullName evidence="1">Uncharacterized protein</fullName>
    </submittedName>
</protein>
<gene>
    <name evidence="1" type="ORF">CR513_13156</name>
</gene>
<evidence type="ECO:0000313" key="1">
    <source>
        <dbReference type="EMBL" id="RDY03279.1"/>
    </source>
</evidence>
<proteinExistence type="predicted"/>
<name>A0A371HKH4_MUCPR</name>
<reference evidence="1" key="1">
    <citation type="submission" date="2018-05" db="EMBL/GenBank/DDBJ databases">
        <title>Draft genome of Mucuna pruriens seed.</title>
        <authorList>
            <person name="Nnadi N.E."/>
            <person name="Vos R."/>
            <person name="Hasami M.H."/>
            <person name="Devisetty U.K."/>
            <person name="Aguiy J.C."/>
        </authorList>
    </citation>
    <scope>NUCLEOTIDE SEQUENCE [LARGE SCALE GENOMIC DNA]</scope>
    <source>
        <strain evidence="1">JCA_2017</strain>
    </source>
</reference>
<feature type="non-terminal residue" evidence="1">
    <location>
        <position position="1"/>
    </location>
</feature>
<sequence length="268" mass="30358">MRDHDLIRNSCIVTFTCDWHRPYNRLDLHARPKSAPDLRPFPLTCHCATKASCLQGEKLRCPCNKCKCLVSKFVDEVRYDLYEQGGQIMVSCCHNFLQCWLKVHTMQVVNKGKISILTNYAKPSIGEYIENMEENPITEAQIFFDMLAVAQVPLLEGCDNHSELSISLAALSLKSDYNMSEGCFNRMVQLMGGRCLKSVQNLGLGCLKIDCCPKGCMFVLFVTLIYTIQSLRGGSEEYFCEENVVLSTHSKTTKIVLFNSHYIAHEMA</sequence>
<comment type="caution">
    <text evidence="1">The sequence shown here is derived from an EMBL/GenBank/DDBJ whole genome shotgun (WGS) entry which is preliminary data.</text>
</comment>
<dbReference type="Proteomes" id="UP000257109">
    <property type="component" value="Unassembled WGS sequence"/>
</dbReference>
<accession>A0A371HKH4</accession>
<dbReference type="AlphaFoldDB" id="A0A371HKH4"/>
<dbReference type="OrthoDB" id="1411153at2759"/>